<evidence type="ECO:0000313" key="2">
    <source>
        <dbReference type="EMBL" id="CAB56515.1"/>
    </source>
</evidence>
<dbReference type="EMBL" id="AJ249644">
    <property type="protein sequence ID" value="CAB56515.1"/>
    <property type="molecule type" value="Genomic_DNA"/>
</dbReference>
<dbReference type="AlphaFoldDB" id="Q9RLF1"/>
<feature type="region of interest" description="Disordered" evidence="1">
    <location>
        <begin position="270"/>
        <end position="306"/>
    </location>
</feature>
<sequence length="528" mass="59666">MIVKIHGRGAGGGSGPVDYLLGPDRQREQATVLRGNPEHVKELIDGCEFARTYTSGVLSFQESDLPAGEKTAFDGEWEQTLMTGLDKDQYACLWVQHQDKGRLELNFVIPNIELQSGKRLQPYFDRADRPRVNAWQTLTNDRLGLRDPNDPANRRALTPSNDLPRNKQQAAEAITKGLISLIEQGEITDRKGVISHLTDAGLSVVRETKSSISIADPAGGPNIRLKGVLYERDFKFSAGVREQIEAASQDYRNERRERIREARETYHRGLEIKLREHTDRYPRRERQPAKTDTPLSRNDMAVQPGIKRDPVCDIDWSSLVSRDYRGRTPERNQRAEPDPAGLKEPDRSRRIDNSRFQEQERVLPDPSAGGEADRRVQERSTSSGHQVQRQITSSDATESILGGFIYQGEEIHAEMAAAASERIRELTEALRTTAASVAGQLRQLTAHVRGYLAGVGEKRQGLSGLEHASHRLGAASRELKQNSAPLEQLAKRHEQRHSRRSRHEFISVYRQHHKRQNARAYRPPPRIP</sequence>
<proteinExistence type="predicted"/>
<evidence type="ECO:0000256" key="1">
    <source>
        <dbReference type="SAM" id="MobiDB-lite"/>
    </source>
</evidence>
<evidence type="ECO:0000313" key="3">
    <source>
        <dbReference type="Proteomes" id="UP000464990"/>
    </source>
</evidence>
<keyword evidence="2" id="KW-0614">Plasmid</keyword>
<feature type="region of interest" description="Disordered" evidence="1">
    <location>
        <begin position="482"/>
        <end position="528"/>
    </location>
</feature>
<feature type="compositionally biased region" description="Basic residues" evidence="1">
    <location>
        <begin position="493"/>
        <end position="502"/>
    </location>
</feature>
<feature type="region of interest" description="Disordered" evidence="1">
    <location>
        <begin position="146"/>
        <end position="166"/>
    </location>
</feature>
<feature type="compositionally biased region" description="Basic and acidic residues" evidence="1">
    <location>
        <begin position="270"/>
        <end position="289"/>
    </location>
</feature>
<gene>
    <name evidence="2" type="primary">mobA</name>
</gene>
<geneLocation type="plasmid" evidence="2">
    <name>p11184</name>
</geneLocation>
<protein>
    <submittedName>
        <fullName evidence="2">Putitative mobilisation protein</fullName>
    </submittedName>
</protein>
<feature type="region of interest" description="Disordered" evidence="1">
    <location>
        <begin position="324"/>
        <end position="394"/>
    </location>
</feature>
<organism evidence="2 3">
    <name type="scientific">Plesiomonas shigelloides</name>
    <name type="common">Aeromonas shigelloides</name>
    <dbReference type="NCBI Taxonomy" id="703"/>
    <lineage>
        <taxon>Bacteria</taxon>
        <taxon>Pseudomonadati</taxon>
        <taxon>Pseudomonadota</taxon>
        <taxon>Gammaproteobacteria</taxon>
        <taxon>Enterobacterales</taxon>
        <taxon>Enterobacteriaceae</taxon>
        <taxon>Plesiomonas</taxon>
    </lineage>
</organism>
<reference evidence="2 3" key="1">
    <citation type="journal article" date="2001" name="Plasmid">
        <title>pUb6060: a broad-host-range, DNA polymerase-I-independent ColE2-like plasmid.</title>
        <authorList>
            <person name="Avison M.B."/>
            <person name="Walsh T.R."/>
            <person name="Bennett P.M."/>
        </authorList>
    </citation>
    <scope>NUCLEOTIDE SEQUENCE [LARGE SCALE GENOMIC DNA]</scope>
    <source>
        <strain evidence="2 3">O36:H34</strain>
        <plasmid evidence="3">Chromosome</plasmid>
    </source>
</reference>
<accession>Q9RLF1</accession>
<dbReference type="Proteomes" id="UP000464990">
    <property type="component" value="Plasmid p11184"/>
</dbReference>
<feature type="compositionally biased region" description="Basic and acidic residues" evidence="1">
    <location>
        <begin position="324"/>
        <end position="363"/>
    </location>
</feature>
<name>Q9RLF1_PLESH</name>
<feature type="compositionally biased region" description="Polar residues" evidence="1">
    <location>
        <begin position="379"/>
        <end position="394"/>
    </location>
</feature>